<dbReference type="CDD" id="cd23992">
    <property type="entry name" value="PBP_GOBP"/>
    <property type="match status" value="1"/>
</dbReference>
<evidence type="ECO:0000256" key="5">
    <source>
        <dbReference type="SAM" id="SignalP"/>
    </source>
</evidence>
<feature type="chain" id="PRO_5035873559" evidence="5">
    <location>
        <begin position="22"/>
        <end position="151"/>
    </location>
</feature>
<dbReference type="OrthoDB" id="6610259at2759"/>
<keyword evidence="3" id="KW-0964">Secreted</keyword>
<protein>
    <submittedName>
        <fullName evidence="6">Uncharacterized protein</fullName>
    </submittedName>
</protein>
<dbReference type="SMART" id="SM00708">
    <property type="entry name" value="PhBP"/>
    <property type="match status" value="1"/>
</dbReference>
<dbReference type="InterPro" id="IPR006170">
    <property type="entry name" value="PBP/GOBP"/>
</dbReference>
<evidence type="ECO:0000256" key="4">
    <source>
        <dbReference type="ARBA" id="ARBA00022729"/>
    </source>
</evidence>
<evidence type="ECO:0000256" key="3">
    <source>
        <dbReference type="ARBA" id="ARBA00022525"/>
    </source>
</evidence>
<dbReference type="AlphaFoldDB" id="A0A8S1CY78"/>
<organism evidence="6 7">
    <name type="scientific">Cloeon dipterum</name>
    <dbReference type="NCBI Taxonomy" id="197152"/>
    <lineage>
        <taxon>Eukaryota</taxon>
        <taxon>Metazoa</taxon>
        <taxon>Ecdysozoa</taxon>
        <taxon>Arthropoda</taxon>
        <taxon>Hexapoda</taxon>
        <taxon>Insecta</taxon>
        <taxon>Pterygota</taxon>
        <taxon>Palaeoptera</taxon>
        <taxon>Ephemeroptera</taxon>
        <taxon>Pisciforma</taxon>
        <taxon>Baetidae</taxon>
        <taxon>Cloeon</taxon>
    </lineage>
</organism>
<keyword evidence="4 5" id="KW-0732">Signal</keyword>
<evidence type="ECO:0000256" key="2">
    <source>
        <dbReference type="ARBA" id="ARBA00008098"/>
    </source>
</evidence>
<dbReference type="GO" id="GO:0005615">
    <property type="term" value="C:extracellular space"/>
    <property type="evidence" value="ECO:0007669"/>
    <property type="project" value="TreeGrafter"/>
</dbReference>
<proteinExistence type="inferred from homology"/>
<gene>
    <name evidence="6" type="ORF">CLODIP_2_CD04593</name>
</gene>
<dbReference type="Proteomes" id="UP000494165">
    <property type="component" value="Unassembled WGS sequence"/>
</dbReference>
<evidence type="ECO:0000313" key="7">
    <source>
        <dbReference type="Proteomes" id="UP000494165"/>
    </source>
</evidence>
<dbReference type="GO" id="GO:0007608">
    <property type="term" value="P:sensory perception of smell"/>
    <property type="evidence" value="ECO:0007669"/>
    <property type="project" value="TreeGrafter"/>
</dbReference>
<comment type="similarity">
    <text evidence="2">Belongs to the PBP/GOBP family.</text>
</comment>
<dbReference type="Pfam" id="PF01395">
    <property type="entry name" value="PBP_GOBP"/>
    <property type="match status" value="1"/>
</dbReference>
<dbReference type="SUPFAM" id="SSF47565">
    <property type="entry name" value="Insect pheromone/odorant-binding proteins"/>
    <property type="match status" value="1"/>
</dbReference>
<comment type="caution">
    <text evidence="6">The sequence shown here is derived from an EMBL/GenBank/DDBJ whole genome shotgun (WGS) entry which is preliminary data.</text>
</comment>
<reference evidence="6 7" key="1">
    <citation type="submission" date="2020-04" db="EMBL/GenBank/DDBJ databases">
        <authorList>
            <person name="Alioto T."/>
            <person name="Alioto T."/>
            <person name="Gomez Garrido J."/>
        </authorList>
    </citation>
    <scope>NUCLEOTIDE SEQUENCE [LARGE SCALE GENOMIC DNA]</scope>
</reference>
<sequence>MKILPLFSFIFCVLTFNQAFGDGIHLSRTASIEKECAQTLGRPQTESEKLKASDFQYQYKCYMHCVARTFELMKDGALNQEKVEDYLSRLPDVDEKSMEEFKESYNKCKDIKLDDPCETAHQLYNCGKIVNPDLLQKMTEFITKEVNAKEA</sequence>
<name>A0A8S1CY78_9INSE</name>
<accession>A0A8S1CY78</accession>
<feature type="signal peptide" evidence="5">
    <location>
        <begin position="1"/>
        <end position="21"/>
    </location>
</feature>
<evidence type="ECO:0000256" key="1">
    <source>
        <dbReference type="ARBA" id="ARBA00004613"/>
    </source>
</evidence>
<evidence type="ECO:0000313" key="6">
    <source>
        <dbReference type="EMBL" id="CAB3373758.1"/>
    </source>
</evidence>
<dbReference type="PANTHER" id="PTHR11857">
    <property type="entry name" value="ODORANT BINDING PROTEIN-RELATED"/>
    <property type="match status" value="1"/>
</dbReference>
<comment type="subcellular location">
    <subcellularLocation>
        <location evidence="1">Secreted</location>
    </subcellularLocation>
</comment>
<keyword evidence="7" id="KW-1185">Reference proteome</keyword>
<dbReference type="GO" id="GO:0005549">
    <property type="term" value="F:odorant binding"/>
    <property type="evidence" value="ECO:0007669"/>
    <property type="project" value="InterPro"/>
</dbReference>
<dbReference type="EMBL" id="CADEPI010000089">
    <property type="protein sequence ID" value="CAB3373758.1"/>
    <property type="molecule type" value="Genomic_DNA"/>
</dbReference>
<dbReference type="PANTHER" id="PTHR11857:SF43">
    <property type="entry name" value="GEO07291P1-RELATED"/>
    <property type="match status" value="1"/>
</dbReference>
<dbReference type="InterPro" id="IPR036728">
    <property type="entry name" value="PBP_GOBP_sf"/>
</dbReference>
<dbReference type="Gene3D" id="1.10.238.20">
    <property type="entry name" value="Pheromone/general odorant binding protein domain"/>
    <property type="match status" value="1"/>
</dbReference>